<comment type="caution">
    <text evidence="3">The sequence shown here is derived from an EMBL/GenBank/DDBJ whole genome shotgun (WGS) entry which is preliminary data.</text>
</comment>
<reference evidence="3" key="1">
    <citation type="submission" date="2021-10" db="EMBL/GenBank/DDBJ databases">
        <title>Melipona bicolor Genome sequencing and assembly.</title>
        <authorList>
            <person name="Araujo N.S."/>
            <person name="Arias M.C."/>
        </authorList>
    </citation>
    <scope>NUCLEOTIDE SEQUENCE</scope>
    <source>
        <strain evidence="3">USP_2M_L1-L4_2017</strain>
        <tissue evidence="3">Whole body</tissue>
    </source>
</reference>
<feature type="region of interest" description="Disordered" evidence="1">
    <location>
        <begin position="159"/>
        <end position="179"/>
    </location>
</feature>
<proteinExistence type="predicted"/>
<evidence type="ECO:0000256" key="1">
    <source>
        <dbReference type="SAM" id="MobiDB-lite"/>
    </source>
</evidence>
<organism evidence="3 4">
    <name type="scientific">Melipona bicolor</name>
    <dbReference type="NCBI Taxonomy" id="60889"/>
    <lineage>
        <taxon>Eukaryota</taxon>
        <taxon>Metazoa</taxon>
        <taxon>Ecdysozoa</taxon>
        <taxon>Arthropoda</taxon>
        <taxon>Hexapoda</taxon>
        <taxon>Insecta</taxon>
        <taxon>Pterygota</taxon>
        <taxon>Neoptera</taxon>
        <taxon>Endopterygota</taxon>
        <taxon>Hymenoptera</taxon>
        <taxon>Apocrita</taxon>
        <taxon>Aculeata</taxon>
        <taxon>Apoidea</taxon>
        <taxon>Anthophila</taxon>
        <taxon>Apidae</taxon>
        <taxon>Melipona</taxon>
    </lineage>
</organism>
<name>A0AA40FCZ0_9HYME</name>
<evidence type="ECO:0000259" key="2">
    <source>
        <dbReference type="PROSITE" id="PS50127"/>
    </source>
</evidence>
<protein>
    <recommendedName>
        <fullName evidence="2">UBC core domain-containing protein</fullName>
    </recommendedName>
</protein>
<dbReference type="EMBL" id="JAHYIQ010000067">
    <property type="protein sequence ID" value="KAK1116642.1"/>
    <property type="molecule type" value="Genomic_DNA"/>
</dbReference>
<dbReference type="PROSITE" id="PS50127">
    <property type="entry name" value="UBC_2"/>
    <property type="match status" value="1"/>
</dbReference>
<gene>
    <name evidence="3" type="ORF">K0M31_018260</name>
</gene>
<feature type="domain" description="UBC core" evidence="2">
    <location>
        <begin position="1"/>
        <end position="117"/>
    </location>
</feature>
<evidence type="ECO:0000313" key="4">
    <source>
        <dbReference type="Proteomes" id="UP001177670"/>
    </source>
</evidence>
<dbReference type="CDD" id="cd23814">
    <property type="entry name" value="UEV_AKTIP"/>
    <property type="match status" value="1"/>
</dbReference>
<dbReference type="InterPro" id="IPR016135">
    <property type="entry name" value="UBQ-conjugating_enzyme/RWD"/>
</dbReference>
<sequence length="179" mass="20710">MVRGSICAARNLSRRNLQINITLPQNFPDGGCPKVTFQTPIFHPLIEPKSGELNTSWEFPEWRKSNRIWQLIQFITKILTKVDIKMNSVNLEASNLLENNFEIFRDRVKECVRESLNKVYNAPTVDDPHYITFSPYVEEIHNSIKKEILQPKEEEESKALGLSWVQPGSLQPFSKPDAR</sequence>
<accession>A0AA40FCZ0</accession>
<dbReference type="Proteomes" id="UP001177670">
    <property type="component" value="Unassembled WGS sequence"/>
</dbReference>
<dbReference type="SUPFAM" id="SSF54495">
    <property type="entry name" value="UBC-like"/>
    <property type="match status" value="1"/>
</dbReference>
<evidence type="ECO:0000313" key="3">
    <source>
        <dbReference type="EMBL" id="KAK1116642.1"/>
    </source>
</evidence>
<dbReference type="Pfam" id="PF00179">
    <property type="entry name" value="UQ_con"/>
    <property type="match status" value="1"/>
</dbReference>
<keyword evidence="4" id="KW-1185">Reference proteome</keyword>
<dbReference type="AlphaFoldDB" id="A0AA40FCZ0"/>
<dbReference type="Gene3D" id="3.10.110.10">
    <property type="entry name" value="Ubiquitin Conjugating Enzyme"/>
    <property type="match status" value="1"/>
</dbReference>
<dbReference type="InterPro" id="IPR000608">
    <property type="entry name" value="UBC"/>
</dbReference>